<dbReference type="VEuPathDB" id="FungiDB:CTRG_03292"/>
<organism evidence="2 3">
    <name type="scientific">Candida tropicalis (strain ATCC MYA-3404 / T1)</name>
    <name type="common">Yeast</name>
    <dbReference type="NCBI Taxonomy" id="294747"/>
    <lineage>
        <taxon>Eukaryota</taxon>
        <taxon>Fungi</taxon>
        <taxon>Dikarya</taxon>
        <taxon>Ascomycota</taxon>
        <taxon>Saccharomycotina</taxon>
        <taxon>Pichiomycetes</taxon>
        <taxon>Debaryomycetaceae</taxon>
        <taxon>Candida/Lodderomyces clade</taxon>
        <taxon>Candida</taxon>
    </lineage>
</organism>
<evidence type="ECO:0000256" key="1">
    <source>
        <dbReference type="SAM" id="MobiDB-lite"/>
    </source>
</evidence>
<dbReference type="EMBL" id="GG692398">
    <property type="protein sequence ID" value="EER32867.1"/>
    <property type="molecule type" value="Genomic_DNA"/>
</dbReference>
<dbReference type="Proteomes" id="UP000002037">
    <property type="component" value="Unassembled WGS sequence"/>
</dbReference>
<sequence length="454" mass="51769">MISSIKSILNKRPKDKLQHQQQQHRSQKSQQQQQQSEEDKQFQKRRAQSLPNKLTYGTPAESLSSSSLSDSDKEELFSLRSSPSGSVLPSYYMYRDILHYKVNEVVPAPPGYSSTDDSDSDVESRASITNDDNSVCQKLLNLNYLGTSGKPDDFFDESIKAHIVLDKDDNYEYTQGDDITGILTLTNLKNSRVDIDKVFIFLEGVDRTYTFSEKVFLSIVDYELFTNGEDERGVCGGVRLNKQGDKFKSGFKFKIPYYLLESSCKHKIKNHYLLPPSSKSLAGGGVSRVSYRVSCYALKYNCNLRKNIKIGSANKDIQFIPKDELIDEVCDINYENLLNRLHDDLRYIDKTKFEELFESLQVKDLSNKLVLNKEDGTGHESIEVATPQLTIPYTRKTPFKVTDKLFIPMNFQNLSSPIKSVNVELMVVTGMSTTQIPIFISPNMLYESFFKHTI</sequence>
<feature type="region of interest" description="Disordered" evidence="1">
    <location>
        <begin position="1"/>
        <end position="70"/>
    </location>
</feature>
<feature type="compositionally biased region" description="Low complexity" evidence="1">
    <location>
        <begin position="19"/>
        <end position="35"/>
    </location>
</feature>
<protein>
    <recommendedName>
        <fullName evidence="4">Bul1 N-terminal domain-containing protein</fullName>
    </recommendedName>
</protein>
<name>C5MB50_CANTT</name>
<keyword evidence="3" id="KW-1185">Reference proteome</keyword>
<accession>C5MB50</accession>
<reference evidence="2 3" key="1">
    <citation type="journal article" date="2009" name="Nature">
        <title>Evolution of pathogenicity and sexual reproduction in eight Candida genomes.</title>
        <authorList>
            <person name="Butler G."/>
            <person name="Rasmussen M.D."/>
            <person name="Lin M.F."/>
            <person name="Santos M.A."/>
            <person name="Sakthikumar S."/>
            <person name="Munro C.A."/>
            <person name="Rheinbay E."/>
            <person name="Grabherr M."/>
            <person name="Forche A."/>
            <person name="Reedy J.L."/>
            <person name="Agrafioti I."/>
            <person name="Arnaud M.B."/>
            <person name="Bates S."/>
            <person name="Brown A.J."/>
            <person name="Brunke S."/>
            <person name="Costanzo M.C."/>
            <person name="Fitzpatrick D.A."/>
            <person name="de Groot P.W."/>
            <person name="Harris D."/>
            <person name="Hoyer L.L."/>
            <person name="Hube B."/>
            <person name="Klis F.M."/>
            <person name="Kodira C."/>
            <person name="Lennard N."/>
            <person name="Logue M.E."/>
            <person name="Martin R."/>
            <person name="Neiman A.M."/>
            <person name="Nikolaou E."/>
            <person name="Quail M.A."/>
            <person name="Quinn J."/>
            <person name="Santos M.C."/>
            <person name="Schmitzberger F.F."/>
            <person name="Sherlock G."/>
            <person name="Shah P."/>
            <person name="Silverstein K.A."/>
            <person name="Skrzypek M.S."/>
            <person name="Soll D."/>
            <person name="Staggs R."/>
            <person name="Stansfield I."/>
            <person name="Stumpf M.P."/>
            <person name="Sudbery P.E."/>
            <person name="Srikantha T."/>
            <person name="Zeng Q."/>
            <person name="Berman J."/>
            <person name="Berriman M."/>
            <person name="Heitman J."/>
            <person name="Gow N.A."/>
            <person name="Lorenz M.C."/>
            <person name="Birren B.W."/>
            <person name="Kellis M."/>
            <person name="Cuomo C.A."/>
        </authorList>
    </citation>
    <scope>NUCLEOTIDE SEQUENCE [LARGE SCALE GENOMIC DNA]</scope>
    <source>
        <strain evidence="3">ATCC MYA-3404 / T1</strain>
    </source>
</reference>
<evidence type="ECO:0008006" key="4">
    <source>
        <dbReference type="Google" id="ProtNLM"/>
    </source>
</evidence>
<dbReference type="KEGG" id="ctp:CTRG_03292"/>
<evidence type="ECO:0000313" key="3">
    <source>
        <dbReference type="Proteomes" id="UP000002037"/>
    </source>
</evidence>
<dbReference type="AlphaFoldDB" id="C5MB50"/>
<dbReference type="RefSeq" id="XP_002548995.1">
    <property type="nucleotide sequence ID" value="XM_002548949.1"/>
</dbReference>
<dbReference type="GeneID" id="8300247"/>
<dbReference type="HOGENOM" id="CLU_602677_0_0_1"/>
<proteinExistence type="predicted"/>
<evidence type="ECO:0000313" key="2">
    <source>
        <dbReference type="EMBL" id="EER32867.1"/>
    </source>
</evidence>
<dbReference type="OrthoDB" id="4016204at2759"/>
<gene>
    <name evidence="2" type="ORF">CTRG_03292</name>
</gene>